<dbReference type="PANTHER" id="PTHR10746:SF6">
    <property type="entry name" value="LARGE RIBOSOMAL SUBUNIT PROTEIN UL4M"/>
    <property type="match status" value="1"/>
</dbReference>
<dbReference type="GO" id="GO:0005840">
    <property type="term" value="C:ribosome"/>
    <property type="evidence" value="ECO:0007669"/>
    <property type="project" value="UniProtKB-KW"/>
</dbReference>
<protein>
    <recommendedName>
        <fullName evidence="4">Large ribosomal subunit protein uL4m</fullName>
    </recommendedName>
</protein>
<dbReference type="RefSeq" id="NP_985172.2">
    <property type="nucleotide sequence ID" value="NM_210526.2"/>
</dbReference>
<evidence type="ECO:0000256" key="3">
    <source>
        <dbReference type="ARBA" id="ARBA00023274"/>
    </source>
</evidence>
<dbReference type="GeneID" id="4621385"/>
<accession>Q756E9</accession>
<dbReference type="Gene3D" id="3.40.1370.10">
    <property type="match status" value="1"/>
</dbReference>
<dbReference type="STRING" id="284811.Q756E9"/>
<organism evidence="6 7">
    <name type="scientific">Eremothecium gossypii (strain ATCC 10895 / CBS 109.51 / FGSC 9923 / NRRL Y-1056)</name>
    <name type="common">Yeast</name>
    <name type="synonym">Ashbya gossypii</name>
    <dbReference type="NCBI Taxonomy" id="284811"/>
    <lineage>
        <taxon>Eukaryota</taxon>
        <taxon>Fungi</taxon>
        <taxon>Dikarya</taxon>
        <taxon>Ascomycota</taxon>
        <taxon>Saccharomycotina</taxon>
        <taxon>Saccharomycetes</taxon>
        <taxon>Saccharomycetales</taxon>
        <taxon>Saccharomycetaceae</taxon>
        <taxon>Eremothecium</taxon>
    </lineage>
</organism>
<dbReference type="InParanoid" id="Q756E9"/>
<dbReference type="GO" id="GO:0003735">
    <property type="term" value="F:structural constituent of ribosome"/>
    <property type="evidence" value="ECO:0000318"/>
    <property type="project" value="GO_Central"/>
</dbReference>
<dbReference type="InterPro" id="IPR023574">
    <property type="entry name" value="Ribosomal_uL4_dom_sf"/>
</dbReference>
<evidence type="ECO:0000313" key="6">
    <source>
        <dbReference type="EMBL" id="AAS52996.2"/>
    </source>
</evidence>
<feature type="compositionally biased region" description="Polar residues" evidence="5">
    <location>
        <begin position="86"/>
        <end position="98"/>
    </location>
</feature>
<dbReference type="KEGG" id="ago:AGOS_AER316C"/>
<dbReference type="GO" id="GO:1990904">
    <property type="term" value="C:ribonucleoprotein complex"/>
    <property type="evidence" value="ECO:0007669"/>
    <property type="project" value="UniProtKB-KW"/>
</dbReference>
<sequence length="269" mass="30150">MHSVNMQSIKSLWTSCGMFVRHQSTHAITPLLGASKPPTYTLTTLRAFPSLEPVSFMPVPMSVLGVPLRRDILWRAVVYENDNKRVGSSNPPSRSENGYSRRKLLPQKGTGRARVGDANSPTRHGGGRAHARSAPNDYTTKLPRKIYSQAFSIALSHQYRQGNMYAIGLEESGKLSEGDLPVLDLLPSETNPHPDAVFETFLNEFGLQNKRLLFIIDEPRPSLMAFTESFKDKVDIVQKEFVDVNDILRAHRIFIESEALKYLAVMHSS</sequence>
<dbReference type="SUPFAM" id="SSF52166">
    <property type="entry name" value="Ribosomal protein L4"/>
    <property type="match status" value="1"/>
</dbReference>
<name>Q756E9_EREGS</name>
<evidence type="ECO:0000256" key="4">
    <source>
        <dbReference type="ARBA" id="ARBA00040565"/>
    </source>
</evidence>
<evidence type="ECO:0000313" key="7">
    <source>
        <dbReference type="Proteomes" id="UP000000591"/>
    </source>
</evidence>
<dbReference type="PANTHER" id="PTHR10746">
    <property type="entry name" value="50S RIBOSOMAL PROTEIN L4"/>
    <property type="match status" value="1"/>
</dbReference>
<dbReference type="OrthoDB" id="275876at2759"/>
<evidence type="ECO:0000256" key="1">
    <source>
        <dbReference type="ARBA" id="ARBA00010528"/>
    </source>
</evidence>
<evidence type="ECO:0000256" key="2">
    <source>
        <dbReference type="ARBA" id="ARBA00022980"/>
    </source>
</evidence>
<gene>
    <name evidence="6" type="ORF">AGOS_AER316C</name>
</gene>
<dbReference type="FunFam" id="3.40.1370.10:FF:000018">
    <property type="entry name" value="Mitochondrial 54S ribosomal protein YmL6"/>
    <property type="match status" value="1"/>
</dbReference>
<keyword evidence="2" id="KW-0689">Ribosomal protein</keyword>
<dbReference type="GO" id="GO:0006412">
    <property type="term" value="P:translation"/>
    <property type="evidence" value="ECO:0007669"/>
    <property type="project" value="InterPro"/>
</dbReference>
<dbReference type="eggNOG" id="KOG1624">
    <property type="taxonomic scope" value="Eukaryota"/>
</dbReference>
<dbReference type="InterPro" id="IPR002136">
    <property type="entry name" value="Ribosomal_uL4"/>
</dbReference>
<dbReference type="EMBL" id="AE016818">
    <property type="protein sequence ID" value="AAS52996.2"/>
    <property type="molecule type" value="Genomic_DNA"/>
</dbReference>
<evidence type="ECO:0000256" key="5">
    <source>
        <dbReference type="SAM" id="MobiDB-lite"/>
    </source>
</evidence>
<dbReference type="Proteomes" id="UP000000591">
    <property type="component" value="Chromosome V"/>
</dbReference>
<comment type="similarity">
    <text evidence="1">Belongs to the universal ribosomal protein uL4 family.</text>
</comment>
<keyword evidence="3" id="KW-0687">Ribonucleoprotein</keyword>
<proteinExistence type="inferred from homology"/>
<reference evidence="7" key="2">
    <citation type="journal article" date="2013" name="G3 (Bethesda)">
        <title>Genomes of Ashbya fungi isolated from insects reveal four mating-type loci, numerous translocations, lack of transposons, and distinct gene duplications.</title>
        <authorList>
            <person name="Dietrich F.S."/>
            <person name="Voegeli S."/>
            <person name="Kuo S."/>
            <person name="Philippsen P."/>
        </authorList>
    </citation>
    <scope>GENOME REANNOTATION</scope>
    <source>
        <strain evidence="7">ATCC 10895 / CBS 109.51 / FGSC 9923 / NRRL Y-1056</strain>
    </source>
</reference>
<reference evidence="6 7" key="1">
    <citation type="journal article" date="2004" name="Science">
        <title>The Ashbya gossypii genome as a tool for mapping the ancient Saccharomyces cerevisiae genome.</title>
        <authorList>
            <person name="Dietrich F.S."/>
            <person name="Voegeli S."/>
            <person name="Brachat S."/>
            <person name="Lerch A."/>
            <person name="Gates K."/>
            <person name="Steiner S."/>
            <person name="Mohr C."/>
            <person name="Pohlmann R."/>
            <person name="Luedi P."/>
            <person name="Choi S."/>
            <person name="Wing R.A."/>
            <person name="Flavier A."/>
            <person name="Gaffney T.D."/>
            <person name="Philippsen P."/>
        </authorList>
    </citation>
    <scope>NUCLEOTIDE SEQUENCE [LARGE SCALE GENOMIC DNA]</scope>
    <source>
        <strain evidence="7">ATCC 10895 / CBS 109.51 / FGSC 9923 / NRRL Y-1056</strain>
    </source>
</reference>
<dbReference type="Pfam" id="PF00573">
    <property type="entry name" value="Ribosomal_L4"/>
    <property type="match status" value="1"/>
</dbReference>
<dbReference type="InterPro" id="IPR013005">
    <property type="entry name" value="Ribosomal_uL4-like"/>
</dbReference>
<dbReference type="OMA" id="KTFGPHP"/>
<dbReference type="FunCoup" id="Q756E9">
    <property type="interactions" value="370"/>
</dbReference>
<dbReference type="AlphaFoldDB" id="Q756E9"/>
<feature type="region of interest" description="Disordered" evidence="5">
    <location>
        <begin position="83"/>
        <end position="139"/>
    </location>
</feature>
<keyword evidence="7" id="KW-1185">Reference proteome</keyword>
<dbReference type="HOGENOM" id="CLU_041575_4_2_1"/>